<evidence type="ECO:0000313" key="3">
    <source>
        <dbReference type="Proteomes" id="UP000503017"/>
    </source>
</evidence>
<dbReference type="Proteomes" id="UP000503017">
    <property type="component" value="Chromosome"/>
</dbReference>
<gene>
    <name evidence="2" type="ORF">EB235_02465</name>
</gene>
<organism evidence="2 3">
    <name type="scientific">Mesorhizobium loti R88b</name>
    <dbReference type="NCBI Taxonomy" id="935548"/>
    <lineage>
        <taxon>Bacteria</taxon>
        <taxon>Pseudomonadati</taxon>
        <taxon>Pseudomonadota</taxon>
        <taxon>Alphaproteobacteria</taxon>
        <taxon>Hyphomicrobiales</taxon>
        <taxon>Phyllobacteriaceae</taxon>
        <taxon>Mesorhizobium</taxon>
    </lineage>
</organism>
<feature type="region of interest" description="Disordered" evidence="1">
    <location>
        <begin position="42"/>
        <end position="65"/>
    </location>
</feature>
<evidence type="ECO:0000256" key="1">
    <source>
        <dbReference type="SAM" id="MobiDB-lite"/>
    </source>
</evidence>
<dbReference type="EMBL" id="CP033367">
    <property type="protein sequence ID" value="QKD06066.1"/>
    <property type="molecule type" value="Genomic_DNA"/>
</dbReference>
<name>A0A6M7WX08_RHILI</name>
<proteinExistence type="predicted"/>
<reference evidence="2 3" key="1">
    <citation type="submission" date="2018-10" db="EMBL/GenBank/DDBJ databases">
        <authorList>
            <person name="Perry B.J."/>
            <person name="Sullivan J.T."/>
            <person name="Murphy R.J.T."/>
            <person name="Ramsay J.P."/>
            <person name="Ronson C.W."/>
        </authorList>
    </citation>
    <scope>NUCLEOTIDE SEQUENCE [LARGE SCALE GENOMIC DNA]</scope>
    <source>
        <strain evidence="2 3">R88b</strain>
    </source>
</reference>
<accession>A0A6M7WX08</accession>
<evidence type="ECO:0000313" key="2">
    <source>
        <dbReference type="EMBL" id="QKD06066.1"/>
    </source>
</evidence>
<protein>
    <submittedName>
        <fullName evidence="2">Lytic murein transglycosylase</fullName>
    </submittedName>
</protein>
<dbReference type="AlphaFoldDB" id="A0A6M7WX08"/>
<sequence length="65" mass="6912">MRGTPLWPAGHLPRKEGDRLALPLSPITHLARLAPPSKLLISPLAGEMPGRAEGGASRSLTRLQP</sequence>